<dbReference type="RefSeq" id="WP_163888782.1">
    <property type="nucleotide sequence ID" value="NZ_JAAFYS010000001.1"/>
</dbReference>
<dbReference type="Proteomes" id="UP000474757">
    <property type="component" value="Unassembled WGS sequence"/>
</dbReference>
<organism evidence="1 2">
    <name type="scientific">Pseudoroseicyclus tamaricis</name>
    <dbReference type="NCBI Taxonomy" id="2705421"/>
    <lineage>
        <taxon>Bacteria</taxon>
        <taxon>Pseudomonadati</taxon>
        <taxon>Pseudomonadota</taxon>
        <taxon>Alphaproteobacteria</taxon>
        <taxon>Rhodobacterales</taxon>
        <taxon>Paracoccaceae</taxon>
        <taxon>Pseudoroseicyclus</taxon>
    </lineage>
</organism>
<evidence type="ECO:0000313" key="2">
    <source>
        <dbReference type="Proteomes" id="UP000474757"/>
    </source>
</evidence>
<proteinExistence type="predicted"/>
<accession>A0A6B2JH77</accession>
<comment type="caution">
    <text evidence="1">The sequence shown here is derived from an EMBL/GenBank/DDBJ whole genome shotgun (WGS) entry which is preliminary data.</text>
</comment>
<dbReference type="AlphaFoldDB" id="A0A6B2JH77"/>
<dbReference type="EMBL" id="JAAGAB010000001">
    <property type="protein sequence ID" value="NDV00573.1"/>
    <property type="molecule type" value="Genomic_DNA"/>
</dbReference>
<evidence type="ECO:0008006" key="3">
    <source>
        <dbReference type="Google" id="ProtNLM"/>
    </source>
</evidence>
<name>A0A6B2JH77_9RHOB</name>
<protein>
    <recommendedName>
        <fullName evidence="3">Prepilin-type N-terminal cleavage/methylation domain-containing protein</fullName>
    </recommendedName>
</protein>
<keyword evidence="2" id="KW-1185">Reference proteome</keyword>
<evidence type="ECO:0000313" key="1">
    <source>
        <dbReference type="EMBL" id="NDV00573.1"/>
    </source>
</evidence>
<sequence>MRRRNLGLTLLETLFALGISAMMAVALANMFATSNQVWRASSDAPQIVDEAMSRHDLWQALERMPELGNGLEIGDVFEPTAAGFRFLAPAAPDEPLAWFAIAHEEEDLVLTYPDGTSANLRTAVGQVIFSYYGAPRPEGTPQWKETWEGAVLLPRLIKIQTSGSNGIWNAPFTAWPAKDAAQEEISASSLAPPGWPSRP</sequence>
<gene>
    <name evidence="1" type="ORF">GZA08_06270</name>
</gene>
<reference evidence="1 2" key="1">
    <citation type="submission" date="2020-02" db="EMBL/GenBank/DDBJ databases">
        <title>Pseudoroseicyclus tamarix, sp. nov., isolated from offshore sediment of a Tamarix chinensis forest.</title>
        <authorList>
            <person name="Gai Y."/>
        </authorList>
    </citation>
    <scope>NUCLEOTIDE SEQUENCE [LARGE SCALE GENOMIC DNA]</scope>
    <source>
        <strain evidence="1 2">CLL3-39</strain>
    </source>
</reference>